<protein>
    <recommendedName>
        <fullName evidence="4">HCP-like protein</fullName>
    </recommendedName>
</protein>
<dbReference type="Pfam" id="PF08238">
    <property type="entry name" value="Sel1"/>
    <property type="match status" value="3"/>
</dbReference>
<reference evidence="2 3" key="1">
    <citation type="submission" date="2016-06" db="EMBL/GenBank/DDBJ databases">
        <authorList>
            <person name="Kjaerup R.B."/>
            <person name="Dalgaard T.S."/>
            <person name="Juul-Madsen H.R."/>
        </authorList>
    </citation>
    <scope>NUCLEOTIDE SEQUENCE [LARGE SCALE GENOMIC DNA]</scope>
</reference>
<organism evidence="2 3">
    <name type="scientific">Zymoseptoria tritici (strain ST99CH_3D7)</name>
    <dbReference type="NCBI Taxonomy" id="1276538"/>
    <lineage>
        <taxon>Eukaryota</taxon>
        <taxon>Fungi</taxon>
        <taxon>Dikarya</taxon>
        <taxon>Ascomycota</taxon>
        <taxon>Pezizomycotina</taxon>
        <taxon>Dothideomycetes</taxon>
        <taxon>Dothideomycetidae</taxon>
        <taxon>Mycosphaerellales</taxon>
        <taxon>Mycosphaerellaceae</taxon>
        <taxon>Zymoseptoria</taxon>
    </lineage>
</organism>
<dbReference type="AlphaFoldDB" id="A0A1X7RG21"/>
<dbReference type="EMBL" id="LT853692">
    <property type="protein sequence ID" value="SMQ46369.1"/>
    <property type="molecule type" value="Genomic_DNA"/>
</dbReference>
<dbReference type="PANTHER" id="PTHR43628:SF1">
    <property type="entry name" value="CHITIN SYNTHASE REGULATORY FACTOR 2-RELATED"/>
    <property type="match status" value="1"/>
</dbReference>
<evidence type="ECO:0008006" key="4">
    <source>
        <dbReference type="Google" id="ProtNLM"/>
    </source>
</evidence>
<dbReference type="PANTHER" id="PTHR43628">
    <property type="entry name" value="ACTIVATOR OF C KINASE PROTEIN 1-RELATED"/>
    <property type="match status" value="1"/>
</dbReference>
<gene>
    <name evidence="2" type="ORF">ZT3D7_G1515</name>
</gene>
<dbReference type="InterPro" id="IPR011990">
    <property type="entry name" value="TPR-like_helical_dom_sf"/>
</dbReference>
<evidence type="ECO:0000313" key="2">
    <source>
        <dbReference type="EMBL" id="SMQ46369.1"/>
    </source>
</evidence>
<dbReference type="InterPro" id="IPR006597">
    <property type="entry name" value="Sel1-like"/>
</dbReference>
<dbReference type="SUPFAM" id="SSF81901">
    <property type="entry name" value="HCP-like"/>
    <property type="match status" value="1"/>
</dbReference>
<evidence type="ECO:0000313" key="3">
    <source>
        <dbReference type="Proteomes" id="UP000215127"/>
    </source>
</evidence>
<dbReference type="GO" id="GO:0010972">
    <property type="term" value="P:negative regulation of G2/M transition of mitotic cell cycle"/>
    <property type="evidence" value="ECO:0007669"/>
    <property type="project" value="TreeGrafter"/>
</dbReference>
<dbReference type="STRING" id="1276538.A0A1X7RG21"/>
<proteinExistence type="predicted"/>
<sequence>MPSLRDLLKKKDKIVEQSTPENNLSPPEFTFIRTTTQDFERIEPPSYPEDSQSLPVGKKSKHSGEHKRTLGFRSLSQSSTKAKANNTSSQATADTNGQQLPTRPKSERRISGVLHLHSRSHSRSNSAELSVNLPRDLPEAPEGTAVERPRSRDDQDEGDKEAKEHREAQWEKRATILAKNSPLRDGALQTAQSEDRAQNRRSKSPSISDATGDVNIQEAIRLHEAGDLPRSTEMFGQLARPDGANNALAQVLYGLALRHGWGITVEPQQAVHYLSLAAANSASIEEEALASSKKGGAAKGELVLAIYELANCFRHGWGVKKDASAARTYYETAANLGDTDAMEEAAWCLLEGFGGPKDKFKAAQYLRLAEEKGSKHVGESWIWKEKYNPPKK</sequence>
<feature type="compositionally biased region" description="Basic and acidic residues" evidence="1">
    <location>
        <begin position="1"/>
        <end position="15"/>
    </location>
</feature>
<dbReference type="InterPro" id="IPR052945">
    <property type="entry name" value="Mitotic_Regulator"/>
</dbReference>
<evidence type="ECO:0000256" key="1">
    <source>
        <dbReference type="SAM" id="MobiDB-lite"/>
    </source>
</evidence>
<dbReference type="SMART" id="SM00671">
    <property type="entry name" value="SEL1"/>
    <property type="match status" value="3"/>
</dbReference>
<name>A0A1X7RG21_ZYMT9</name>
<feature type="compositionally biased region" description="Basic and acidic residues" evidence="1">
    <location>
        <begin position="160"/>
        <end position="174"/>
    </location>
</feature>
<dbReference type="GO" id="GO:0032153">
    <property type="term" value="C:cell division site"/>
    <property type="evidence" value="ECO:0007669"/>
    <property type="project" value="TreeGrafter"/>
</dbReference>
<feature type="compositionally biased region" description="Polar residues" evidence="1">
    <location>
        <begin position="16"/>
        <end position="25"/>
    </location>
</feature>
<feature type="region of interest" description="Disordered" evidence="1">
    <location>
        <begin position="1"/>
        <end position="214"/>
    </location>
</feature>
<dbReference type="Proteomes" id="UP000215127">
    <property type="component" value="Chromosome 1"/>
</dbReference>
<dbReference type="Gene3D" id="1.25.40.10">
    <property type="entry name" value="Tetratricopeptide repeat domain"/>
    <property type="match status" value="1"/>
</dbReference>
<feature type="compositionally biased region" description="Polar residues" evidence="1">
    <location>
        <begin position="74"/>
        <end position="101"/>
    </location>
</feature>
<keyword evidence="3" id="KW-1185">Reference proteome</keyword>
<accession>A0A1X7RG21</accession>